<evidence type="ECO:0000256" key="3">
    <source>
        <dbReference type="ARBA" id="ARBA00023004"/>
    </source>
</evidence>
<evidence type="ECO:0000256" key="4">
    <source>
        <dbReference type="ARBA" id="ARBA00023014"/>
    </source>
</evidence>
<dbReference type="Pfam" id="PF00355">
    <property type="entry name" value="Rieske"/>
    <property type="match status" value="1"/>
</dbReference>
<dbReference type="RefSeq" id="WP_301591213.1">
    <property type="nucleotide sequence ID" value="NZ_JAPFQI010000013.1"/>
</dbReference>
<dbReference type="PANTHER" id="PTHR40261:SF1">
    <property type="entry name" value="RIESKE DOMAIN-CONTAINING PROTEIN"/>
    <property type="match status" value="1"/>
</dbReference>
<protein>
    <submittedName>
        <fullName evidence="6">Rieske (2Fe-2S) protein</fullName>
    </submittedName>
</protein>
<organism evidence="6 7">
    <name type="scientific">Sabulicella glaciei</name>
    <dbReference type="NCBI Taxonomy" id="2984948"/>
    <lineage>
        <taxon>Bacteria</taxon>
        <taxon>Pseudomonadati</taxon>
        <taxon>Pseudomonadota</taxon>
        <taxon>Alphaproteobacteria</taxon>
        <taxon>Acetobacterales</taxon>
        <taxon>Acetobacteraceae</taxon>
        <taxon>Sabulicella</taxon>
    </lineage>
</organism>
<evidence type="ECO:0000256" key="2">
    <source>
        <dbReference type="ARBA" id="ARBA00022723"/>
    </source>
</evidence>
<dbReference type="SUPFAM" id="SSF50022">
    <property type="entry name" value="ISP domain"/>
    <property type="match status" value="1"/>
</dbReference>
<feature type="domain" description="Rieske" evidence="5">
    <location>
        <begin position="6"/>
        <end position="110"/>
    </location>
</feature>
<keyword evidence="2" id="KW-0479">Metal-binding</keyword>
<dbReference type="PANTHER" id="PTHR40261">
    <property type="match status" value="1"/>
</dbReference>
<keyword evidence="3" id="KW-0408">Iron</keyword>
<dbReference type="EMBL" id="JAPFQI010000013">
    <property type="protein sequence ID" value="MCW8087067.1"/>
    <property type="molecule type" value="Genomic_DNA"/>
</dbReference>
<evidence type="ECO:0000313" key="6">
    <source>
        <dbReference type="EMBL" id="MCW8087067.1"/>
    </source>
</evidence>
<evidence type="ECO:0000259" key="5">
    <source>
        <dbReference type="PROSITE" id="PS51296"/>
    </source>
</evidence>
<name>A0ABT3NY25_9PROT</name>
<proteinExistence type="predicted"/>
<dbReference type="InterPro" id="IPR017941">
    <property type="entry name" value="Rieske_2Fe-2S"/>
</dbReference>
<dbReference type="CDD" id="cd03467">
    <property type="entry name" value="Rieske"/>
    <property type="match status" value="1"/>
</dbReference>
<dbReference type="InterPro" id="IPR036922">
    <property type="entry name" value="Rieske_2Fe-2S_sf"/>
</dbReference>
<reference evidence="6 7" key="1">
    <citation type="submission" date="2022-10" db="EMBL/GenBank/DDBJ databases">
        <title>Roseococcus glaciei nov., sp. nov., isolated from glacier.</title>
        <authorList>
            <person name="Liu Q."/>
            <person name="Xin Y.-H."/>
        </authorList>
    </citation>
    <scope>NUCLEOTIDE SEQUENCE [LARGE SCALE GENOMIC DNA]</scope>
    <source>
        <strain evidence="6 7">MDT2-1-1</strain>
    </source>
</reference>
<dbReference type="Gene3D" id="2.102.10.10">
    <property type="entry name" value="Rieske [2Fe-2S] iron-sulphur domain"/>
    <property type="match status" value="1"/>
</dbReference>
<dbReference type="PROSITE" id="PS51296">
    <property type="entry name" value="RIESKE"/>
    <property type="match status" value="1"/>
</dbReference>
<gene>
    <name evidence="6" type="ORF">OF850_15650</name>
</gene>
<keyword evidence="1" id="KW-0001">2Fe-2S</keyword>
<comment type="caution">
    <text evidence="6">The sequence shown here is derived from an EMBL/GenBank/DDBJ whole genome shotgun (WGS) entry which is preliminary data.</text>
</comment>
<evidence type="ECO:0000256" key="1">
    <source>
        <dbReference type="ARBA" id="ARBA00022714"/>
    </source>
</evidence>
<keyword evidence="7" id="KW-1185">Reference proteome</keyword>
<dbReference type="Proteomes" id="UP001526430">
    <property type="component" value="Unassembled WGS sequence"/>
</dbReference>
<keyword evidence="4" id="KW-0411">Iron-sulfur</keyword>
<sequence>MSAPMRALCRFEEIPDGGAKGFSGPPGSFIGMFVVRRGERVFAYVNSCPHVGVPLDPVPDRFLDRKGELIVCSAHGARFRVEDGECISGPCMGDVLEPVAVEVVEGEVRAAF</sequence>
<accession>A0ABT3NY25</accession>
<evidence type="ECO:0000313" key="7">
    <source>
        <dbReference type="Proteomes" id="UP001526430"/>
    </source>
</evidence>